<evidence type="ECO:0000313" key="3">
    <source>
        <dbReference type="Proteomes" id="UP001430953"/>
    </source>
</evidence>
<accession>A0AAW2ERS7</accession>
<feature type="signal peptide" evidence="1">
    <location>
        <begin position="1"/>
        <end position="17"/>
    </location>
</feature>
<protein>
    <recommendedName>
        <fullName evidence="4">Secreted protein</fullName>
    </recommendedName>
</protein>
<evidence type="ECO:0008006" key="4">
    <source>
        <dbReference type="Google" id="ProtNLM"/>
    </source>
</evidence>
<organism evidence="2 3">
    <name type="scientific">Cardiocondyla obscurior</name>
    <dbReference type="NCBI Taxonomy" id="286306"/>
    <lineage>
        <taxon>Eukaryota</taxon>
        <taxon>Metazoa</taxon>
        <taxon>Ecdysozoa</taxon>
        <taxon>Arthropoda</taxon>
        <taxon>Hexapoda</taxon>
        <taxon>Insecta</taxon>
        <taxon>Pterygota</taxon>
        <taxon>Neoptera</taxon>
        <taxon>Endopterygota</taxon>
        <taxon>Hymenoptera</taxon>
        <taxon>Apocrita</taxon>
        <taxon>Aculeata</taxon>
        <taxon>Formicoidea</taxon>
        <taxon>Formicidae</taxon>
        <taxon>Myrmicinae</taxon>
        <taxon>Cardiocondyla</taxon>
    </lineage>
</organism>
<gene>
    <name evidence="2" type="ORF">PUN28_016385</name>
</gene>
<keyword evidence="1" id="KW-0732">Signal</keyword>
<keyword evidence="3" id="KW-1185">Reference proteome</keyword>
<sequence length="80" mass="8762">MIAFCTIALIRITAGAARNYEANKAPGARLNVNRLSARDVIGGWVHGNSAHLLEQCIANEGTKLRHNFHIHAERVEAALF</sequence>
<feature type="chain" id="PRO_5043867458" description="Secreted protein" evidence="1">
    <location>
        <begin position="18"/>
        <end position="80"/>
    </location>
</feature>
<comment type="caution">
    <text evidence="2">The sequence shown here is derived from an EMBL/GenBank/DDBJ whole genome shotgun (WGS) entry which is preliminary data.</text>
</comment>
<dbReference type="EMBL" id="JADYXP020000019">
    <property type="protein sequence ID" value="KAL0104715.1"/>
    <property type="molecule type" value="Genomic_DNA"/>
</dbReference>
<evidence type="ECO:0000256" key="1">
    <source>
        <dbReference type="SAM" id="SignalP"/>
    </source>
</evidence>
<proteinExistence type="predicted"/>
<name>A0AAW2ERS7_9HYME</name>
<reference evidence="2 3" key="1">
    <citation type="submission" date="2023-03" db="EMBL/GenBank/DDBJ databases">
        <title>High recombination rates correlate with genetic variation in Cardiocondyla obscurior ants.</title>
        <authorList>
            <person name="Errbii M."/>
        </authorList>
    </citation>
    <scope>NUCLEOTIDE SEQUENCE [LARGE SCALE GENOMIC DNA]</scope>
    <source>
        <strain evidence="2">Alpha-2009</strain>
        <tissue evidence="2">Whole body</tissue>
    </source>
</reference>
<evidence type="ECO:0000313" key="2">
    <source>
        <dbReference type="EMBL" id="KAL0104715.1"/>
    </source>
</evidence>
<dbReference type="Proteomes" id="UP001430953">
    <property type="component" value="Unassembled WGS sequence"/>
</dbReference>
<dbReference type="AlphaFoldDB" id="A0AAW2ERS7"/>